<dbReference type="EMBL" id="JAVLET010000007">
    <property type="protein sequence ID" value="KAL0468117.1"/>
    <property type="molecule type" value="Genomic_DNA"/>
</dbReference>
<gene>
    <name evidence="2" type="ORF">QR685DRAFT_331285</name>
</gene>
<organism evidence="2 3">
    <name type="scientific">Neurospora intermedia</name>
    <dbReference type="NCBI Taxonomy" id="5142"/>
    <lineage>
        <taxon>Eukaryota</taxon>
        <taxon>Fungi</taxon>
        <taxon>Dikarya</taxon>
        <taxon>Ascomycota</taxon>
        <taxon>Pezizomycotina</taxon>
        <taxon>Sordariomycetes</taxon>
        <taxon>Sordariomycetidae</taxon>
        <taxon>Sordariales</taxon>
        <taxon>Sordariaceae</taxon>
        <taxon>Neurospora</taxon>
    </lineage>
</organism>
<accession>A0ABR3D6Z5</accession>
<keyword evidence="3" id="KW-1185">Reference proteome</keyword>
<reference evidence="2 3" key="1">
    <citation type="submission" date="2023-09" db="EMBL/GenBank/DDBJ databases">
        <title>Multi-omics analysis of a traditional fermented food reveals byproduct-associated fungal strains for waste-to-food upcycling.</title>
        <authorList>
            <consortium name="Lawrence Berkeley National Laboratory"/>
            <person name="Rekdal V.M."/>
            <person name="Villalobos-Escobedo J.M."/>
            <person name="Rodriguez-Valeron N."/>
            <person name="Garcia M.O."/>
            <person name="Vasquez D.P."/>
            <person name="Damayanti I."/>
            <person name="Sorensen P.M."/>
            <person name="Baidoo E.E."/>
            <person name="De Carvalho A.C."/>
            <person name="Riley R."/>
            <person name="Lipzen A."/>
            <person name="He G."/>
            <person name="Yan M."/>
            <person name="Haridas S."/>
            <person name="Daum C."/>
            <person name="Yoshinaga Y."/>
            <person name="Ng V."/>
            <person name="Grigoriev I.V."/>
            <person name="Munk R."/>
            <person name="Nuraida L."/>
            <person name="Wijaya C.H."/>
            <person name="Morales P.-C."/>
            <person name="Keasling J.D."/>
        </authorList>
    </citation>
    <scope>NUCLEOTIDE SEQUENCE [LARGE SCALE GENOMIC DNA]</scope>
    <source>
        <strain evidence="2 3">FGSC 2613</strain>
    </source>
</reference>
<dbReference type="Proteomes" id="UP001451303">
    <property type="component" value="Unassembled WGS sequence"/>
</dbReference>
<evidence type="ECO:0000313" key="2">
    <source>
        <dbReference type="EMBL" id="KAL0468117.1"/>
    </source>
</evidence>
<evidence type="ECO:0000256" key="1">
    <source>
        <dbReference type="SAM" id="MobiDB-lite"/>
    </source>
</evidence>
<name>A0ABR3D6Z5_NEUIN</name>
<feature type="region of interest" description="Disordered" evidence="1">
    <location>
        <begin position="45"/>
        <end position="94"/>
    </location>
</feature>
<proteinExistence type="predicted"/>
<evidence type="ECO:0000313" key="3">
    <source>
        <dbReference type="Proteomes" id="UP001451303"/>
    </source>
</evidence>
<sequence>MPRWLVRYDSPPGRGHHWEFENRHRNSQRYMHACRCPKTRKVPRALPPRFGVRGPTQCTKEPGLNRDPRPTGPLLSTTSSRKRMGVAAQFSCGG</sequence>
<comment type="caution">
    <text evidence="2">The sequence shown here is derived from an EMBL/GenBank/DDBJ whole genome shotgun (WGS) entry which is preliminary data.</text>
</comment>
<protein>
    <submittedName>
        <fullName evidence="2">Uncharacterized protein</fullName>
    </submittedName>
</protein>